<name>A0ABP8QHD5_9GAMM</name>
<keyword evidence="2" id="KW-0808">Transferase</keyword>
<organism evidence="3 4">
    <name type="scientific">Pseudaeromonas paramecii</name>
    <dbReference type="NCBI Taxonomy" id="2138166"/>
    <lineage>
        <taxon>Bacteria</taxon>
        <taxon>Pseudomonadati</taxon>
        <taxon>Pseudomonadota</taxon>
        <taxon>Gammaproteobacteria</taxon>
        <taxon>Aeromonadales</taxon>
        <taxon>Aeromonadaceae</taxon>
        <taxon>Pseudaeromonas</taxon>
    </lineage>
</organism>
<dbReference type="InterPro" id="IPR016477">
    <property type="entry name" value="Fructo-/Ketosamine-3-kinase"/>
</dbReference>
<dbReference type="PIRSF" id="PIRSF006221">
    <property type="entry name" value="Ketosamine-3-kinase"/>
    <property type="match status" value="1"/>
</dbReference>
<dbReference type="PANTHER" id="PTHR12149:SF8">
    <property type="entry name" value="PROTEIN-RIBULOSAMINE 3-KINASE"/>
    <property type="match status" value="1"/>
</dbReference>
<dbReference type="EMBL" id="BAABFC010000023">
    <property type="protein sequence ID" value="GAA4503150.1"/>
    <property type="molecule type" value="Genomic_DNA"/>
</dbReference>
<evidence type="ECO:0000256" key="1">
    <source>
        <dbReference type="ARBA" id="ARBA00009460"/>
    </source>
</evidence>
<reference evidence="4" key="1">
    <citation type="journal article" date="2019" name="Int. J. Syst. Evol. Microbiol.">
        <title>The Global Catalogue of Microorganisms (GCM) 10K type strain sequencing project: providing services to taxonomists for standard genome sequencing and annotation.</title>
        <authorList>
            <consortium name="The Broad Institute Genomics Platform"/>
            <consortium name="The Broad Institute Genome Sequencing Center for Infectious Disease"/>
            <person name="Wu L."/>
            <person name="Ma J."/>
        </authorList>
    </citation>
    <scope>NUCLEOTIDE SEQUENCE [LARGE SCALE GENOMIC DNA]</scope>
    <source>
        <strain evidence="4">JCM 32226</strain>
    </source>
</reference>
<gene>
    <name evidence="3" type="ORF">GCM10023095_28980</name>
</gene>
<evidence type="ECO:0000313" key="3">
    <source>
        <dbReference type="EMBL" id="GAA4503150.1"/>
    </source>
</evidence>
<dbReference type="GO" id="GO:0016301">
    <property type="term" value="F:kinase activity"/>
    <property type="evidence" value="ECO:0007669"/>
    <property type="project" value="UniProtKB-KW"/>
</dbReference>
<keyword evidence="2 3" id="KW-0418">Kinase</keyword>
<dbReference type="PANTHER" id="PTHR12149">
    <property type="entry name" value="FRUCTOSAMINE 3 KINASE-RELATED PROTEIN"/>
    <property type="match status" value="1"/>
</dbReference>
<sequence length="287" mass="33053">MWHSIANQIADTLQRPFVIRHRESLIQDDECRRMLIEDEELSLFVKLLPRHEAEQLALEMRGLQSLAQSRAVRIPHPYCCGVAGDHGFLAMEFIPMGTGTDAHWFALGSALAKLHDSQEQAMYGWDEDNFFLHTQQPNQWQRSWPQFFAEQRIGWQLQLLAEKGIHLMSIEELVETVRRLLANHQPKPSLLHGNLWCGNLGFASGAGVLFDPACYFGDREVDLAMSELFGSLPEPFYQGYASQWQPPGGHEFRKLVYNLYPLLAHLNRYGEAYRRPVEHHLHQLLAL</sequence>
<comment type="caution">
    <text evidence="3">The sequence shown here is derived from an EMBL/GenBank/DDBJ whole genome shotgun (WGS) entry which is preliminary data.</text>
</comment>
<dbReference type="RefSeq" id="WP_345014407.1">
    <property type="nucleotide sequence ID" value="NZ_BAABFC010000023.1"/>
</dbReference>
<evidence type="ECO:0000313" key="4">
    <source>
        <dbReference type="Proteomes" id="UP001501321"/>
    </source>
</evidence>
<proteinExistence type="inferred from homology"/>
<dbReference type="Proteomes" id="UP001501321">
    <property type="component" value="Unassembled WGS sequence"/>
</dbReference>
<dbReference type="Gene3D" id="3.90.1200.10">
    <property type="match status" value="1"/>
</dbReference>
<accession>A0ABP8QHD5</accession>
<dbReference type="Gene3D" id="3.30.200.20">
    <property type="entry name" value="Phosphorylase Kinase, domain 1"/>
    <property type="match status" value="1"/>
</dbReference>
<evidence type="ECO:0000256" key="2">
    <source>
        <dbReference type="PIRNR" id="PIRNR006221"/>
    </source>
</evidence>
<dbReference type="SUPFAM" id="SSF56112">
    <property type="entry name" value="Protein kinase-like (PK-like)"/>
    <property type="match status" value="1"/>
</dbReference>
<comment type="similarity">
    <text evidence="1 2">Belongs to the fructosamine kinase family.</text>
</comment>
<dbReference type="InterPro" id="IPR011009">
    <property type="entry name" value="Kinase-like_dom_sf"/>
</dbReference>
<dbReference type="Pfam" id="PF03881">
    <property type="entry name" value="Fructosamin_kin"/>
    <property type="match status" value="1"/>
</dbReference>
<keyword evidence="4" id="KW-1185">Reference proteome</keyword>
<protein>
    <submittedName>
        <fullName evidence="3">Fructosamine kinase family protein</fullName>
    </submittedName>
</protein>